<evidence type="ECO:0000256" key="1">
    <source>
        <dbReference type="ARBA" id="ARBA00010088"/>
    </source>
</evidence>
<accession>A0A2T6C0L5</accession>
<gene>
    <name evidence="4" type="ORF">C8P63_106111</name>
</gene>
<comment type="caution">
    <text evidence="4">The sequence shown here is derived from an EMBL/GenBank/DDBJ whole genome shotgun (WGS) entry which is preliminary data.</text>
</comment>
<comment type="similarity">
    <text evidence="1">Belongs to the peptidase S33 family.</text>
</comment>
<dbReference type="GO" id="GO:0004177">
    <property type="term" value="F:aminopeptidase activity"/>
    <property type="evidence" value="ECO:0007669"/>
    <property type="project" value="UniProtKB-EC"/>
</dbReference>
<dbReference type="InterPro" id="IPR000073">
    <property type="entry name" value="AB_hydrolase_1"/>
</dbReference>
<dbReference type="PANTHER" id="PTHR43798">
    <property type="entry name" value="MONOACYLGLYCEROL LIPASE"/>
    <property type="match status" value="1"/>
</dbReference>
<evidence type="ECO:0000313" key="5">
    <source>
        <dbReference type="Proteomes" id="UP000244240"/>
    </source>
</evidence>
<dbReference type="InterPro" id="IPR029058">
    <property type="entry name" value="AB_hydrolase_fold"/>
</dbReference>
<dbReference type="EMBL" id="QBKR01000006">
    <property type="protein sequence ID" value="PTX61859.1"/>
    <property type="molecule type" value="Genomic_DNA"/>
</dbReference>
<dbReference type="Gene3D" id="3.40.50.1820">
    <property type="entry name" value="alpha/beta hydrolase"/>
    <property type="match status" value="1"/>
</dbReference>
<proteinExistence type="inferred from homology"/>
<evidence type="ECO:0000259" key="3">
    <source>
        <dbReference type="Pfam" id="PF00561"/>
    </source>
</evidence>
<dbReference type="PANTHER" id="PTHR43798:SF31">
    <property type="entry name" value="AB HYDROLASE SUPERFAMILY PROTEIN YCLE"/>
    <property type="match status" value="1"/>
</dbReference>
<dbReference type="InterPro" id="IPR050266">
    <property type="entry name" value="AB_hydrolase_sf"/>
</dbReference>
<protein>
    <submittedName>
        <fullName evidence="4">Proline iminopeptidase</fullName>
    </submittedName>
</protein>
<dbReference type="PRINTS" id="PR00111">
    <property type="entry name" value="ABHYDROLASE"/>
</dbReference>
<dbReference type="OrthoDB" id="9775557at2"/>
<organism evidence="4 5">
    <name type="scientific">Melghirimyces profundicolus</name>
    <dbReference type="NCBI Taxonomy" id="1242148"/>
    <lineage>
        <taxon>Bacteria</taxon>
        <taxon>Bacillati</taxon>
        <taxon>Bacillota</taxon>
        <taxon>Bacilli</taxon>
        <taxon>Bacillales</taxon>
        <taxon>Thermoactinomycetaceae</taxon>
        <taxon>Melghirimyces</taxon>
    </lineage>
</organism>
<dbReference type="PRINTS" id="PR00793">
    <property type="entry name" value="PROAMNOPTASE"/>
</dbReference>
<dbReference type="InterPro" id="IPR002410">
    <property type="entry name" value="Peptidase_S33"/>
</dbReference>
<dbReference type="Pfam" id="PF00561">
    <property type="entry name" value="Abhydrolase_1"/>
    <property type="match status" value="1"/>
</dbReference>
<name>A0A2T6C0L5_9BACL</name>
<dbReference type="AlphaFoldDB" id="A0A2T6C0L5"/>
<feature type="domain" description="AB hydrolase-1" evidence="3">
    <location>
        <begin position="25"/>
        <end position="265"/>
    </location>
</feature>
<dbReference type="GO" id="GO:0006508">
    <property type="term" value="P:proteolysis"/>
    <property type="evidence" value="ECO:0007669"/>
    <property type="project" value="InterPro"/>
</dbReference>
<keyword evidence="2" id="KW-0378">Hydrolase</keyword>
<dbReference type="Proteomes" id="UP000244240">
    <property type="component" value="Unassembled WGS sequence"/>
</dbReference>
<keyword evidence="5" id="KW-1185">Reference proteome</keyword>
<dbReference type="RefSeq" id="WP_108022482.1">
    <property type="nucleotide sequence ID" value="NZ_QBKR01000006.1"/>
</dbReference>
<sequence>MEVYTEYRKAKGFDIFVKRLGSGEPIVFLHGGPGDEHRYFLPHVTPLANDFTLIFYDQRGCGQSAAPHSTAFNMKDEMEALEELRESLGMQKMNLLGQSWGTILGLFYAVHYPEHVSRLMLVSYIGLKGADLKRFGELLADRMTEKENEELNNLENNTYHLTPEERQKKLTDLVFPYYLYNRENLKRITPTRINHKVNKQICDDILANYDVEDLLYKLDSIPVMIIQGAKDLITPDICQETLKKVPHAKMEIFHQSGHWPFLEEPEKFISVTKPFFNHT</sequence>
<evidence type="ECO:0000256" key="2">
    <source>
        <dbReference type="ARBA" id="ARBA00022801"/>
    </source>
</evidence>
<reference evidence="4 5" key="1">
    <citation type="submission" date="2018-04" db="EMBL/GenBank/DDBJ databases">
        <title>Genomic Encyclopedia of Archaeal and Bacterial Type Strains, Phase II (KMG-II): from individual species to whole genera.</title>
        <authorList>
            <person name="Goeker M."/>
        </authorList>
    </citation>
    <scope>NUCLEOTIDE SEQUENCE [LARGE SCALE GENOMIC DNA]</scope>
    <source>
        <strain evidence="4 5">DSM 45787</strain>
    </source>
</reference>
<evidence type="ECO:0000313" key="4">
    <source>
        <dbReference type="EMBL" id="PTX61859.1"/>
    </source>
</evidence>
<dbReference type="SUPFAM" id="SSF53474">
    <property type="entry name" value="alpha/beta-Hydrolases"/>
    <property type="match status" value="1"/>
</dbReference>
<dbReference type="GO" id="GO:0016020">
    <property type="term" value="C:membrane"/>
    <property type="evidence" value="ECO:0007669"/>
    <property type="project" value="TreeGrafter"/>
</dbReference>